<comment type="subcellular location">
    <subcellularLocation>
        <location evidence="1">Cell membrane</location>
        <topology evidence="1">Multi-pass membrane protein</topology>
    </subcellularLocation>
</comment>
<reference evidence="7 8" key="1">
    <citation type="journal article" date="2017" name="J. Antimicrob. Chemother.">
        <title>Characterization of the population structure, drug resistance mechanisms and plasmids of the community-associated Enterobacter cloacae complex in China.</title>
        <authorList>
            <person name="Zhou K."/>
            <person name="Yu W."/>
            <person name="Cao X."/>
            <person name="Shen P."/>
            <person name="Lu H."/>
            <person name="Luo Q."/>
            <person name="Rossen J.W.A."/>
            <person name="Xiao Y."/>
        </authorList>
    </citation>
    <scope>NUCLEOTIDE SEQUENCE [LARGE SCALE GENOMIC DNA]</scope>
    <source>
        <strain evidence="7 8">ECC904</strain>
    </source>
</reference>
<evidence type="ECO:0000256" key="3">
    <source>
        <dbReference type="ARBA" id="ARBA00022475"/>
    </source>
</evidence>
<dbReference type="GO" id="GO:0022857">
    <property type="term" value="F:transmembrane transporter activity"/>
    <property type="evidence" value="ECO:0007669"/>
    <property type="project" value="InterPro"/>
</dbReference>
<dbReference type="PRINTS" id="PR01036">
    <property type="entry name" value="TCRTETB"/>
</dbReference>
<dbReference type="PANTHER" id="PTHR42718:SF47">
    <property type="entry name" value="METHYL VIOLOGEN RESISTANCE PROTEIN SMVA"/>
    <property type="match status" value="1"/>
</dbReference>
<keyword evidence="6" id="KW-0472">Membrane</keyword>
<dbReference type="Gene3D" id="1.20.1720.10">
    <property type="entry name" value="Multidrug resistance protein D"/>
    <property type="match status" value="1"/>
</dbReference>
<dbReference type="GO" id="GO:0005886">
    <property type="term" value="C:plasma membrane"/>
    <property type="evidence" value="ECO:0007669"/>
    <property type="project" value="UniProtKB-SubCell"/>
</dbReference>
<keyword evidence="4" id="KW-0812">Transmembrane</keyword>
<evidence type="ECO:0000313" key="8">
    <source>
        <dbReference type="Proteomes" id="UP000229974"/>
    </source>
</evidence>
<proteinExistence type="predicted"/>
<dbReference type="Gene3D" id="1.20.1250.20">
    <property type="entry name" value="MFS general substrate transporter like domains"/>
    <property type="match status" value="1"/>
</dbReference>
<keyword evidence="3" id="KW-1003">Cell membrane</keyword>
<gene>
    <name evidence="7" type="ORF">B9Q30_05840</name>
</gene>
<dbReference type="STRING" id="299766.BFV68_11165"/>
<evidence type="ECO:0000256" key="6">
    <source>
        <dbReference type="ARBA" id="ARBA00023136"/>
    </source>
</evidence>
<dbReference type="RefSeq" id="WP_032648391.1">
    <property type="nucleotide sequence ID" value="NZ_AP022510.1"/>
</dbReference>
<comment type="caution">
    <text evidence="7">The sequence shown here is derived from an EMBL/GenBank/DDBJ whole genome shotgun (WGS) entry which is preliminary data.</text>
</comment>
<evidence type="ECO:0000256" key="4">
    <source>
        <dbReference type="ARBA" id="ARBA00022692"/>
    </source>
</evidence>
<name>A0A222REZ2_9ENTR</name>
<dbReference type="EMBL" id="NEEW01000002">
    <property type="protein sequence ID" value="PJD87797.1"/>
    <property type="molecule type" value="Genomic_DNA"/>
</dbReference>
<protein>
    <submittedName>
        <fullName evidence="7">MFS transporter</fullName>
    </submittedName>
</protein>
<dbReference type="Pfam" id="PF07690">
    <property type="entry name" value="MFS_1"/>
    <property type="match status" value="1"/>
</dbReference>
<dbReference type="Proteomes" id="UP000229974">
    <property type="component" value="Unassembled WGS sequence"/>
</dbReference>
<evidence type="ECO:0000256" key="1">
    <source>
        <dbReference type="ARBA" id="ARBA00004651"/>
    </source>
</evidence>
<organism evidence="7 8">
    <name type="scientific">Enterobacter hormaechei</name>
    <dbReference type="NCBI Taxonomy" id="158836"/>
    <lineage>
        <taxon>Bacteria</taxon>
        <taxon>Pseudomonadati</taxon>
        <taxon>Pseudomonadota</taxon>
        <taxon>Gammaproteobacteria</taxon>
        <taxon>Enterobacterales</taxon>
        <taxon>Enterobacteriaceae</taxon>
        <taxon>Enterobacter</taxon>
        <taxon>Enterobacter cloacae complex</taxon>
    </lineage>
</organism>
<dbReference type="AlphaFoldDB" id="A0A222REZ2"/>
<evidence type="ECO:0000313" key="7">
    <source>
        <dbReference type="EMBL" id="PJD87797.1"/>
    </source>
</evidence>
<sequence length="496" mass="51687">MFRQWLALVIIVLVYIPVAIDATVLHVAAPTLSMTLGASGNELLWIIDIYSLVMAGMVLPMGALGDRIGFKRLLMIGSVLFGLSSLAAAFAPSAGWLIAARASLAIGAAMIIPATLAGIRTLFIDVRHRNIALGVWAAVGSGGAAFGPLIGGMLLEHFYWGSVFLINVPIVLIVVSLAARLVPAQQGRPEQPLNISHAIMLIVAILLLVYSAKTALKGVLSPWMVACTLLTGAVMLFIFVRIQLRARVPMIDMRLFCHRIILSGVVMAMTAMIALVGFELLMAQELQFVHGFTPFEAGIFMLPVMVASGFSGPIAGVLVGRLGLRIVAAGGMGLSAVSFIGLSTLDFSTQQWQAWSLMVLLGFSAASALLASTSAIMAAAPKEKAAAAGAIETMSYELGAGLGIAIFGLLLTRSFSASIVLPQGLSASLTDKASSSIGEAMKVAQELTPSLAEPVMTAAKTAFITSHSVALGSAGGMLLILAVGIWFSLAKVGGQQ</sequence>
<dbReference type="InterPro" id="IPR011701">
    <property type="entry name" value="MFS"/>
</dbReference>
<dbReference type="PANTHER" id="PTHR42718">
    <property type="entry name" value="MAJOR FACILITATOR SUPERFAMILY MULTIDRUG TRANSPORTER MFSC"/>
    <property type="match status" value="1"/>
</dbReference>
<dbReference type="NCBIfam" id="NF011571">
    <property type="entry name" value="PRK14995.1"/>
    <property type="match status" value="1"/>
</dbReference>
<keyword evidence="2" id="KW-0813">Transport</keyword>
<dbReference type="InterPro" id="IPR020846">
    <property type="entry name" value="MFS_dom"/>
</dbReference>
<dbReference type="CDD" id="cd17321">
    <property type="entry name" value="MFS_MMR_MDR_like"/>
    <property type="match status" value="1"/>
</dbReference>
<evidence type="ECO:0000256" key="5">
    <source>
        <dbReference type="ARBA" id="ARBA00022989"/>
    </source>
</evidence>
<evidence type="ECO:0000256" key="2">
    <source>
        <dbReference type="ARBA" id="ARBA00022448"/>
    </source>
</evidence>
<dbReference type="InterPro" id="IPR036259">
    <property type="entry name" value="MFS_trans_sf"/>
</dbReference>
<dbReference type="OrthoDB" id="9807274at2"/>
<dbReference type="PROSITE" id="PS50850">
    <property type="entry name" value="MFS"/>
    <property type="match status" value="1"/>
</dbReference>
<accession>A0A331Q5J7</accession>
<accession>A0A222REZ2</accession>
<dbReference type="SUPFAM" id="SSF103473">
    <property type="entry name" value="MFS general substrate transporter"/>
    <property type="match status" value="1"/>
</dbReference>
<keyword evidence="5" id="KW-1133">Transmembrane helix</keyword>